<comment type="caution">
    <text evidence="1">The sequence shown here is derived from an EMBL/GenBank/DDBJ whole genome shotgun (WGS) entry which is preliminary data.</text>
</comment>
<proteinExistence type="predicted"/>
<dbReference type="EMBL" id="JAGFNK010000464">
    <property type="protein sequence ID" value="KAI9449915.1"/>
    <property type="molecule type" value="Genomic_DNA"/>
</dbReference>
<keyword evidence="2" id="KW-1185">Reference proteome</keyword>
<organism evidence="1 2">
    <name type="scientific">Russula earlei</name>
    <dbReference type="NCBI Taxonomy" id="71964"/>
    <lineage>
        <taxon>Eukaryota</taxon>
        <taxon>Fungi</taxon>
        <taxon>Dikarya</taxon>
        <taxon>Basidiomycota</taxon>
        <taxon>Agaricomycotina</taxon>
        <taxon>Agaricomycetes</taxon>
        <taxon>Russulales</taxon>
        <taxon>Russulaceae</taxon>
        <taxon>Russula</taxon>
    </lineage>
</organism>
<protein>
    <submittedName>
        <fullName evidence="1">Uncharacterized protein</fullName>
    </submittedName>
</protein>
<evidence type="ECO:0000313" key="1">
    <source>
        <dbReference type="EMBL" id="KAI9449915.1"/>
    </source>
</evidence>
<accession>A0ACC0TW53</accession>
<reference evidence="1" key="1">
    <citation type="submission" date="2021-03" db="EMBL/GenBank/DDBJ databases">
        <title>Evolutionary priming and transition to the ectomycorrhizal habit in an iconic lineage of mushroom-forming fungi: is preadaptation a requirement?</title>
        <authorList>
            <consortium name="DOE Joint Genome Institute"/>
            <person name="Looney B.P."/>
            <person name="Miyauchi S."/>
            <person name="Morin E."/>
            <person name="Drula E."/>
            <person name="Courty P.E."/>
            <person name="Chicoki N."/>
            <person name="Fauchery L."/>
            <person name="Kohler A."/>
            <person name="Kuo A."/>
            <person name="LaButti K."/>
            <person name="Pangilinan J."/>
            <person name="Lipzen A."/>
            <person name="Riley R."/>
            <person name="Andreopoulos W."/>
            <person name="He G."/>
            <person name="Johnson J."/>
            <person name="Barry K.W."/>
            <person name="Grigoriev I.V."/>
            <person name="Nagy L."/>
            <person name="Hibbett D."/>
            <person name="Henrissat B."/>
            <person name="Matheny P.B."/>
            <person name="Labbe J."/>
            <person name="Martin A.F."/>
        </authorList>
    </citation>
    <scope>NUCLEOTIDE SEQUENCE</scope>
    <source>
        <strain evidence="1">BPL698</strain>
    </source>
</reference>
<evidence type="ECO:0000313" key="2">
    <source>
        <dbReference type="Proteomes" id="UP001207468"/>
    </source>
</evidence>
<gene>
    <name evidence="1" type="ORF">F5148DRAFT_1379195</name>
</gene>
<dbReference type="Proteomes" id="UP001207468">
    <property type="component" value="Unassembled WGS sequence"/>
</dbReference>
<name>A0ACC0TW53_9AGAM</name>
<sequence length="113" mass="12242">MLSGSAPLRFTLGTGYQSTAFSPPLSDLHFQSAIITMRTSAIIAFICLAPSFSLPSISVRAYPSKRPESPDGHGQVTRGTFQQNRDRYSSHPIRLATLFGPENPVGVRCISTT</sequence>